<proteinExistence type="predicted"/>
<evidence type="ECO:0000313" key="2">
    <source>
        <dbReference type="Proteomes" id="UP000095280"/>
    </source>
</evidence>
<feature type="region of interest" description="Disordered" evidence="1">
    <location>
        <begin position="236"/>
        <end position="257"/>
    </location>
</feature>
<protein>
    <submittedName>
        <fullName evidence="3">TANC2</fullName>
    </submittedName>
</protein>
<evidence type="ECO:0000256" key="1">
    <source>
        <dbReference type="SAM" id="MobiDB-lite"/>
    </source>
</evidence>
<organism evidence="2 3">
    <name type="scientific">Macrostomum lignano</name>
    <dbReference type="NCBI Taxonomy" id="282301"/>
    <lineage>
        <taxon>Eukaryota</taxon>
        <taxon>Metazoa</taxon>
        <taxon>Spiralia</taxon>
        <taxon>Lophotrochozoa</taxon>
        <taxon>Platyhelminthes</taxon>
        <taxon>Rhabditophora</taxon>
        <taxon>Macrostomorpha</taxon>
        <taxon>Macrostomida</taxon>
        <taxon>Macrostomidae</taxon>
        <taxon>Macrostomum</taxon>
    </lineage>
</organism>
<reference evidence="3" key="1">
    <citation type="submission" date="2016-11" db="UniProtKB">
        <authorList>
            <consortium name="WormBaseParasite"/>
        </authorList>
    </citation>
    <scope>IDENTIFICATION</scope>
</reference>
<sequence>SDGQPLVDEVAAKLPNGSLSRVLTPYLSRDGPPGANVTYTSGCLPVDRCCELKKQSLKTPVNSSYTGQSTVYTTSAIGRRQQPHQPAAPEPHQPPPQFSSTSRRQHRFSSTSRRQHRSAVPAAASPGSAVPAKGAFAAANSSSGGSGCGPTAEATDRGLLQSPAPGMDSAGSYQLEFGYFDDYSRKRGPNYSAARRLMLYPLCGLSLLRRPRCCPAASAVGENDSGIEEAPAAVDEAGDKAGPSNRLGGPWFRGHRCSSESRRDFAASDRRLLKSQQRPVPPEQDANWLPQTPALDCMVELLSYYSQAANPGKLTSVSRTLPSGLPTGVGQNPPLCLAVAAELRARSRGGTRRSFPQPPVEQSARTSWPSHWAMAARISNGQANGDKTAQAEAMLR</sequence>
<evidence type="ECO:0000313" key="3">
    <source>
        <dbReference type="WBParaSite" id="maker-unitig_31766-snap-gene-0.2-mRNA-1"/>
    </source>
</evidence>
<feature type="region of interest" description="Disordered" evidence="1">
    <location>
        <begin position="79"/>
        <end position="167"/>
    </location>
</feature>
<keyword evidence="2" id="KW-1185">Reference proteome</keyword>
<feature type="compositionally biased region" description="Low complexity" evidence="1">
    <location>
        <begin position="118"/>
        <end position="143"/>
    </location>
</feature>
<accession>A0A1I8FEK1</accession>
<dbReference type="AlphaFoldDB" id="A0A1I8FEK1"/>
<feature type="compositionally biased region" description="Pro residues" evidence="1">
    <location>
        <begin position="86"/>
        <end position="97"/>
    </location>
</feature>
<dbReference type="Proteomes" id="UP000095280">
    <property type="component" value="Unplaced"/>
</dbReference>
<feature type="compositionally biased region" description="Basic residues" evidence="1">
    <location>
        <begin position="103"/>
        <end position="117"/>
    </location>
</feature>
<feature type="region of interest" description="Disordered" evidence="1">
    <location>
        <begin position="348"/>
        <end position="368"/>
    </location>
</feature>
<name>A0A1I8FEK1_9PLAT</name>
<dbReference type="WBParaSite" id="maker-unitig_31766-snap-gene-0.2-mRNA-1">
    <property type="protein sequence ID" value="maker-unitig_31766-snap-gene-0.2-mRNA-1"/>
    <property type="gene ID" value="maker-unitig_31766-snap-gene-0.2"/>
</dbReference>